<feature type="region of interest" description="Disordered" evidence="1">
    <location>
        <begin position="562"/>
        <end position="581"/>
    </location>
</feature>
<dbReference type="EMBL" id="JABDTM020023776">
    <property type="protein sequence ID" value="KAH0814923.1"/>
    <property type="molecule type" value="Genomic_DNA"/>
</dbReference>
<dbReference type="AlphaFoldDB" id="A0A8J6HJU9"/>
<gene>
    <name evidence="2" type="ORF">GEV33_007868</name>
</gene>
<evidence type="ECO:0000313" key="3">
    <source>
        <dbReference type="Proteomes" id="UP000719412"/>
    </source>
</evidence>
<name>A0A8J6HJU9_TENMO</name>
<reference evidence="2" key="1">
    <citation type="journal article" date="2020" name="J Insects Food Feed">
        <title>The yellow mealworm (Tenebrio molitor) genome: a resource for the emerging insects as food and feed industry.</title>
        <authorList>
            <person name="Eriksson T."/>
            <person name="Andere A."/>
            <person name="Kelstrup H."/>
            <person name="Emery V."/>
            <person name="Picard C."/>
        </authorList>
    </citation>
    <scope>NUCLEOTIDE SEQUENCE</scope>
    <source>
        <strain evidence="2">Stoneville</strain>
        <tissue evidence="2">Whole head</tissue>
    </source>
</reference>
<feature type="compositionally biased region" description="Basic residues" evidence="1">
    <location>
        <begin position="723"/>
        <end position="750"/>
    </location>
</feature>
<feature type="region of interest" description="Disordered" evidence="1">
    <location>
        <begin position="501"/>
        <end position="526"/>
    </location>
</feature>
<reference evidence="2" key="2">
    <citation type="submission" date="2021-08" db="EMBL/GenBank/DDBJ databases">
        <authorList>
            <person name="Eriksson T."/>
        </authorList>
    </citation>
    <scope>NUCLEOTIDE SEQUENCE</scope>
    <source>
        <strain evidence="2">Stoneville</strain>
        <tissue evidence="2">Whole head</tissue>
    </source>
</reference>
<evidence type="ECO:0000313" key="2">
    <source>
        <dbReference type="EMBL" id="KAH0814923.1"/>
    </source>
</evidence>
<evidence type="ECO:0000256" key="1">
    <source>
        <dbReference type="SAM" id="MobiDB-lite"/>
    </source>
</evidence>
<protein>
    <submittedName>
        <fullName evidence="2">Uncharacterized protein</fullName>
    </submittedName>
</protein>
<feature type="region of interest" description="Disordered" evidence="1">
    <location>
        <begin position="1"/>
        <end position="74"/>
    </location>
</feature>
<proteinExistence type="predicted"/>
<organism evidence="2 3">
    <name type="scientific">Tenebrio molitor</name>
    <name type="common">Yellow mealworm beetle</name>
    <dbReference type="NCBI Taxonomy" id="7067"/>
    <lineage>
        <taxon>Eukaryota</taxon>
        <taxon>Metazoa</taxon>
        <taxon>Ecdysozoa</taxon>
        <taxon>Arthropoda</taxon>
        <taxon>Hexapoda</taxon>
        <taxon>Insecta</taxon>
        <taxon>Pterygota</taxon>
        <taxon>Neoptera</taxon>
        <taxon>Endopterygota</taxon>
        <taxon>Coleoptera</taxon>
        <taxon>Polyphaga</taxon>
        <taxon>Cucujiformia</taxon>
        <taxon>Tenebrionidae</taxon>
        <taxon>Tenebrio</taxon>
    </lineage>
</organism>
<comment type="caution">
    <text evidence="2">The sequence shown here is derived from an EMBL/GenBank/DDBJ whole genome shotgun (WGS) entry which is preliminary data.</text>
</comment>
<accession>A0A8J6HJU9</accession>
<dbReference type="Proteomes" id="UP000719412">
    <property type="component" value="Unassembled WGS sequence"/>
</dbReference>
<feature type="region of interest" description="Disordered" evidence="1">
    <location>
        <begin position="148"/>
        <end position="173"/>
    </location>
</feature>
<keyword evidence="3" id="KW-1185">Reference proteome</keyword>
<sequence>MAAFVLSSGSVGAAPPHAKPGCMDRGNDSRSGSAPPARCLPPAAVAATRVSPPPTPFQPDSPIVDKGLGDEKGRKNKLGGREYFFWRRKVLEVSRVRGASKSRNFRMTPPGRGFRPFVRFGVGGGLVFFWLAHNRAVAALFTQSAISPQEESPVVPPPPEKFRRQRRPPPPKVHNRFDLLDSSDTNPYWARDGNFRTLAASDGLLIGGLPFRLSIGSLPGKIRRPLENAQQKLVHLSAWLIPEMLRTRQRKTLMERVAITVSNASLFTIGAPDGCPHCLCGSLFGAKDVSPPVRRPFHRAPFGKTVLEESVPYRGDACAMDALRGISNSGRDAVCTREGTAVRSLPKLTPPRPNGLIPRAGDEAGTRFRWVQTRRMVQGVFQTKLIGSRCGLPGGRYRYNYRIGWHPFIPSGLDASFNFHEIIPIRPSTASAIFRLRFHYRLLHRFLRSSVRLLVCLRLCGLEPIERGMNCRPPNRFLRVLEPRVTRSAWERRGFSPVIGEEMQRRRRPRRRPPPPLFGESVSARSPRRHGNRMLILIVTGGSDPAVARFLRSLCVSPAGRRGRVGPAGDNASSKAVDKRSIRTPKRRQVLLVTSPRFEIRRDRFRGAAKEAPLLGGVRVAFSRVTVSRRARFALSTSADEFLPLDDKREAQRRNTTHFPTAHGKHVKTPSYLLTYQGRARLCARTVCKQTRVAFVKSTRPSSSSSAAQLAGNEPVDVDRRNRISQKKASRKALSRRRRRRTNPHRHRRRVLFVGIGETVGCVGRPTRIRSLVVRGVRA</sequence>
<feature type="region of interest" description="Disordered" evidence="1">
    <location>
        <begin position="698"/>
        <end position="750"/>
    </location>
</feature>